<evidence type="ECO:0000256" key="5">
    <source>
        <dbReference type="SAM" id="SignalP"/>
    </source>
</evidence>
<feature type="signal peptide" evidence="5">
    <location>
        <begin position="1"/>
        <end position="17"/>
    </location>
</feature>
<dbReference type="InterPro" id="IPR001279">
    <property type="entry name" value="Metallo-B-lactamas"/>
</dbReference>
<gene>
    <name evidence="7" type="ORF">CCUN_0186</name>
</gene>
<protein>
    <submittedName>
        <fullName evidence="7">Metallo-beta-lactamase superfamily protein</fullName>
    </submittedName>
</protein>
<dbReference type="KEGG" id="ccun:CCUN_0186"/>
<dbReference type="eggNOG" id="COG0491">
    <property type="taxonomic scope" value="Bacteria"/>
</dbReference>
<dbReference type="InterPro" id="IPR051013">
    <property type="entry name" value="MBL_superfamily_lactonases"/>
</dbReference>
<evidence type="ECO:0000256" key="1">
    <source>
        <dbReference type="ARBA" id="ARBA00007749"/>
    </source>
</evidence>
<evidence type="ECO:0000256" key="4">
    <source>
        <dbReference type="ARBA" id="ARBA00022833"/>
    </source>
</evidence>
<name>A0A1W6BUS7_9BACT</name>
<dbReference type="SUPFAM" id="SSF56281">
    <property type="entry name" value="Metallo-hydrolase/oxidoreductase"/>
    <property type="match status" value="1"/>
</dbReference>
<feature type="domain" description="Metallo-beta-lactamase" evidence="6">
    <location>
        <begin position="67"/>
        <end position="252"/>
    </location>
</feature>
<dbReference type="GO" id="GO:0016787">
    <property type="term" value="F:hydrolase activity"/>
    <property type="evidence" value="ECO:0007669"/>
    <property type="project" value="UniProtKB-KW"/>
</dbReference>
<sequence>MLKWFLSFCLLTLGLFAQDTFTTKVGENQIFITSLKDNVVDKNILIPKNEEDKKLIAEVYKDKKINKHNVILIKNPNFTALIDTGYLDTLDKLQAFLQDNKVKSEELDYIILTHAHPDHIGALMGEENPFTKAKILMDRKEHDYWIDGQNEAIKNALERLENIEFFTHDKDLIIEGSGLKAIAAYGHTPGHNIIMIGNHLAFWADLVYAFDVQIKHPQIAVSFDVDAEEAIKTREKFFKEFKDKNIQILGAHMPFTEPIILTNF</sequence>
<dbReference type="STRING" id="1121267.CCUN_0186"/>
<proteinExistence type="inferred from homology"/>
<accession>A0A1W6BUS7</accession>
<keyword evidence="5" id="KW-0732">Signal</keyword>
<keyword evidence="2" id="KW-0479">Metal-binding</keyword>
<dbReference type="EMBL" id="CP020867">
    <property type="protein sequence ID" value="ARJ55842.1"/>
    <property type="molecule type" value="Genomic_DNA"/>
</dbReference>
<evidence type="ECO:0000313" key="8">
    <source>
        <dbReference type="Proteomes" id="UP000192902"/>
    </source>
</evidence>
<dbReference type="Pfam" id="PF00753">
    <property type="entry name" value="Lactamase_B"/>
    <property type="match status" value="1"/>
</dbReference>
<evidence type="ECO:0000259" key="6">
    <source>
        <dbReference type="SMART" id="SM00849"/>
    </source>
</evidence>
<feature type="chain" id="PRO_5012913162" evidence="5">
    <location>
        <begin position="18"/>
        <end position="264"/>
    </location>
</feature>
<comment type="similarity">
    <text evidence="1">Belongs to the metallo-beta-lactamase superfamily.</text>
</comment>
<dbReference type="SMART" id="SM00849">
    <property type="entry name" value="Lactamase_B"/>
    <property type="match status" value="1"/>
</dbReference>
<dbReference type="RefSeq" id="WP_084483653.1">
    <property type="nucleotide sequence ID" value="NZ_CP020867.1"/>
</dbReference>
<evidence type="ECO:0000313" key="7">
    <source>
        <dbReference type="EMBL" id="ARJ55842.1"/>
    </source>
</evidence>
<dbReference type="AlphaFoldDB" id="A0A1W6BUS7"/>
<dbReference type="InterPro" id="IPR036866">
    <property type="entry name" value="RibonucZ/Hydroxyglut_hydro"/>
</dbReference>
<dbReference type="Gene3D" id="3.60.15.10">
    <property type="entry name" value="Ribonuclease Z/Hydroxyacylglutathione hydrolase-like"/>
    <property type="match status" value="1"/>
</dbReference>
<dbReference type="GO" id="GO:0046872">
    <property type="term" value="F:metal ion binding"/>
    <property type="evidence" value="ECO:0007669"/>
    <property type="project" value="UniProtKB-KW"/>
</dbReference>
<organism evidence="7 8">
    <name type="scientific">Campylobacter cuniculorum DSM 23162 = LMG 24588</name>
    <dbReference type="NCBI Taxonomy" id="1121267"/>
    <lineage>
        <taxon>Bacteria</taxon>
        <taxon>Pseudomonadati</taxon>
        <taxon>Campylobacterota</taxon>
        <taxon>Epsilonproteobacteria</taxon>
        <taxon>Campylobacterales</taxon>
        <taxon>Campylobacteraceae</taxon>
        <taxon>Campylobacter</taxon>
    </lineage>
</organism>
<keyword evidence="4" id="KW-0862">Zinc</keyword>
<dbReference type="Proteomes" id="UP000192902">
    <property type="component" value="Chromosome"/>
</dbReference>
<keyword evidence="3" id="KW-0378">Hydrolase</keyword>
<evidence type="ECO:0000256" key="3">
    <source>
        <dbReference type="ARBA" id="ARBA00022801"/>
    </source>
</evidence>
<evidence type="ECO:0000256" key="2">
    <source>
        <dbReference type="ARBA" id="ARBA00022723"/>
    </source>
</evidence>
<reference evidence="7 8" key="1">
    <citation type="submission" date="2017-04" db="EMBL/GenBank/DDBJ databases">
        <title>Complete genome sequence of the Campylobacter cuniculorum type strain LMG24588.</title>
        <authorList>
            <person name="Miller W.G."/>
            <person name="Yee E."/>
            <person name="Revez J."/>
            <person name="Bono J.L."/>
            <person name="Rossi M."/>
        </authorList>
    </citation>
    <scope>NUCLEOTIDE SEQUENCE [LARGE SCALE GENOMIC DNA]</scope>
    <source>
        <strain evidence="7 8">LMG 24588</strain>
    </source>
</reference>
<dbReference type="OrthoDB" id="5443440at2"/>
<dbReference type="PANTHER" id="PTHR42978">
    <property type="entry name" value="QUORUM-QUENCHING LACTONASE YTNP-RELATED-RELATED"/>
    <property type="match status" value="1"/>
</dbReference>